<sequence>MTAPRMAAQDWALLILLSLIWGGGFICAKIAVGAVPPLTVALCRVVLAALALHLVRLALQIAAPRDVGFWRDALIMGLLNNAIPFSLIFWGQKEIGAGLASILNATTPLFTVIVAHVFTADERAGPLKVAGVLAGMVGVAVMIGSDVVAGFGGHFWAEMAVLGAAFSYGFAGVFGRRFRDRPPLVVASGQLTGSSVLLLLPVLFRDRPWDLSLPGWPPMAAILALALFSTALAYVIFFRILKRAGSTNLSLVTLLIPPSALMLSVLFLGEELSRHHLIGMALIGFGLLLLDGRLFRLRRTA</sequence>
<feature type="transmembrane region" description="Helical" evidence="5">
    <location>
        <begin position="216"/>
        <end position="237"/>
    </location>
</feature>
<dbReference type="PANTHER" id="PTHR32322:SF9">
    <property type="entry name" value="AMINO-ACID METABOLITE EFFLUX PUMP-RELATED"/>
    <property type="match status" value="1"/>
</dbReference>
<keyword evidence="3 5" id="KW-1133">Transmembrane helix</keyword>
<evidence type="ECO:0000256" key="4">
    <source>
        <dbReference type="ARBA" id="ARBA00023136"/>
    </source>
</evidence>
<comment type="subcellular location">
    <subcellularLocation>
        <location evidence="1">Membrane</location>
        <topology evidence="1">Multi-pass membrane protein</topology>
    </subcellularLocation>
</comment>
<feature type="transmembrane region" description="Helical" evidence="5">
    <location>
        <begin position="275"/>
        <end position="295"/>
    </location>
</feature>
<feature type="transmembrane region" description="Helical" evidence="5">
    <location>
        <begin position="95"/>
        <end position="118"/>
    </location>
</feature>
<dbReference type="InterPro" id="IPR037185">
    <property type="entry name" value="EmrE-like"/>
</dbReference>
<proteinExistence type="predicted"/>
<feature type="transmembrane region" description="Helical" evidence="5">
    <location>
        <begin position="69"/>
        <end position="89"/>
    </location>
</feature>
<comment type="caution">
    <text evidence="7">The sequence shown here is derived from an EMBL/GenBank/DDBJ whole genome shotgun (WGS) entry which is preliminary data.</text>
</comment>
<evidence type="ECO:0000256" key="1">
    <source>
        <dbReference type="ARBA" id="ARBA00004141"/>
    </source>
</evidence>
<dbReference type="EMBL" id="JAXCLX010000003">
    <property type="protein sequence ID" value="MDY0873843.1"/>
    <property type="molecule type" value="Genomic_DNA"/>
</dbReference>
<dbReference type="Proteomes" id="UP001271769">
    <property type="component" value="Unassembled WGS sequence"/>
</dbReference>
<protein>
    <submittedName>
        <fullName evidence="7">DMT family transporter</fullName>
    </submittedName>
</protein>
<feature type="transmembrane region" description="Helical" evidence="5">
    <location>
        <begin position="38"/>
        <end position="57"/>
    </location>
</feature>
<dbReference type="InterPro" id="IPR050638">
    <property type="entry name" value="AA-Vitamin_Transporters"/>
</dbReference>
<evidence type="ECO:0000313" key="7">
    <source>
        <dbReference type="EMBL" id="MDY0873843.1"/>
    </source>
</evidence>
<accession>A0ABU5E4K1</accession>
<keyword evidence="8" id="KW-1185">Reference proteome</keyword>
<feature type="transmembrane region" description="Helical" evidence="5">
    <location>
        <begin position="155"/>
        <end position="175"/>
    </location>
</feature>
<feature type="transmembrane region" description="Helical" evidence="5">
    <location>
        <begin position="249"/>
        <end position="269"/>
    </location>
</feature>
<gene>
    <name evidence="7" type="ORF">SMD31_18025</name>
</gene>
<keyword evidence="4 5" id="KW-0472">Membrane</keyword>
<dbReference type="Pfam" id="PF00892">
    <property type="entry name" value="EamA"/>
    <property type="match status" value="2"/>
</dbReference>
<evidence type="ECO:0000259" key="6">
    <source>
        <dbReference type="Pfam" id="PF00892"/>
    </source>
</evidence>
<evidence type="ECO:0000256" key="3">
    <source>
        <dbReference type="ARBA" id="ARBA00022989"/>
    </source>
</evidence>
<name>A0ABU5E4K1_9PROT</name>
<feature type="transmembrane region" description="Helical" evidence="5">
    <location>
        <begin position="130"/>
        <end position="149"/>
    </location>
</feature>
<reference evidence="7 8" key="1">
    <citation type="journal article" date="2013" name="Antonie Van Leeuwenhoek">
        <title>Dongia rigui sp. nov., isolated from freshwater of a large wetland in Korea.</title>
        <authorList>
            <person name="Baik K.S."/>
            <person name="Hwang Y.M."/>
            <person name="Choi J.S."/>
            <person name="Kwon J."/>
            <person name="Seong C.N."/>
        </authorList>
    </citation>
    <scope>NUCLEOTIDE SEQUENCE [LARGE SCALE GENOMIC DNA]</scope>
    <source>
        <strain evidence="7 8">04SU4-P</strain>
    </source>
</reference>
<keyword evidence="2 5" id="KW-0812">Transmembrane</keyword>
<dbReference type="SUPFAM" id="SSF103481">
    <property type="entry name" value="Multidrug resistance efflux transporter EmrE"/>
    <property type="match status" value="2"/>
</dbReference>
<organism evidence="7 8">
    <name type="scientific">Dongia rigui</name>
    <dbReference type="NCBI Taxonomy" id="940149"/>
    <lineage>
        <taxon>Bacteria</taxon>
        <taxon>Pseudomonadati</taxon>
        <taxon>Pseudomonadota</taxon>
        <taxon>Alphaproteobacteria</taxon>
        <taxon>Rhodospirillales</taxon>
        <taxon>Dongiaceae</taxon>
        <taxon>Dongia</taxon>
    </lineage>
</organism>
<evidence type="ECO:0000313" key="8">
    <source>
        <dbReference type="Proteomes" id="UP001271769"/>
    </source>
</evidence>
<feature type="domain" description="EamA" evidence="6">
    <location>
        <begin position="156"/>
        <end position="290"/>
    </location>
</feature>
<dbReference type="PANTHER" id="PTHR32322">
    <property type="entry name" value="INNER MEMBRANE TRANSPORTER"/>
    <property type="match status" value="1"/>
</dbReference>
<feature type="domain" description="EamA" evidence="6">
    <location>
        <begin position="13"/>
        <end position="143"/>
    </location>
</feature>
<feature type="transmembrane region" description="Helical" evidence="5">
    <location>
        <begin position="12"/>
        <end position="32"/>
    </location>
</feature>
<dbReference type="InterPro" id="IPR000620">
    <property type="entry name" value="EamA_dom"/>
</dbReference>
<feature type="transmembrane region" description="Helical" evidence="5">
    <location>
        <begin position="184"/>
        <end position="204"/>
    </location>
</feature>
<dbReference type="RefSeq" id="WP_320502314.1">
    <property type="nucleotide sequence ID" value="NZ_JAXCLX010000003.1"/>
</dbReference>
<evidence type="ECO:0000256" key="2">
    <source>
        <dbReference type="ARBA" id="ARBA00022692"/>
    </source>
</evidence>
<evidence type="ECO:0000256" key="5">
    <source>
        <dbReference type="SAM" id="Phobius"/>
    </source>
</evidence>